<organism evidence="1 2">
    <name type="scientific">Rhabditophanes sp. KR3021</name>
    <dbReference type="NCBI Taxonomy" id="114890"/>
    <lineage>
        <taxon>Eukaryota</taxon>
        <taxon>Metazoa</taxon>
        <taxon>Ecdysozoa</taxon>
        <taxon>Nematoda</taxon>
        <taxon>Chromadorea</taxon>
        <taxon>Rhabditida</taxon>
        <taxon>Tylenchina</taxon>
        <taxon>Panagrolaimomorpha</taxon>
        <taxon>Strongyloidoidea</taxon>
        <taxon>Alloionematidae</taxon>
        <taxon>Rhabditophanes</taxon>
    </lineage>
</organism>
<dbReference type="WBParaSite" id="RSKR_0001133200.1">
    <property type="protein sequence ID" value="RSKR_0001133200.1"/>
    <property type="gene ID" value="RSKR_0001133200"/>
</dbReference>
<evidence type="ECO:0000313" key="1">
    <source>
        <dbReference type="Proteomes" id="UP000095286"/>
    </source>
</evidence>
<sequence>MNTLLSNTRSIAFTASRYLGGAKAFKPRAEASHPPPPVNQLSEEELAFQDTVRLFSNTVVKPLVREMDESNHMDKSVIQGCFENGFMAIEVPETYGGSASSFFNVALIVEELAKIDPSVSVMVDVQNTLVCPLIMQLGTKEQKQKYLSKIHKDWVGSFCLSEVSSGSDAFALKTTAKADGDDYIINGSKMWITNAQYAKFFLVMANCDPSKGYRGITCFLVDRDQAGVSVGKNEDKLGIRASSTCAVHFDNVRINKKAILGELGKGYKYSIECLNAGRIGIAAQMIGLAQGCLDVTVPYLQERTQFNKRLMDFQAVQHQVADLATQIEAARLMTYNAARIKENNLPFIKEAAMCKLFSSQVATTVTSKCVEMMGGVGFSKEFPVEKFYRDCKIGTIYEGTSNIQLSTIGKIIDNEYKN</sequence>
<accession>A0AC35UG28</accession>
<protein>
    <submittedName>
        <fullName evidence="2">Short/branched chain specific acyl-CoA dehydrogenase, mitochondrial</fullName>
    </submittedName>
</protein>
<name>A0AC35UG28_9BILA</name>
<dbReference type="Proteomes" id="UP000095286">
    <property type="component" value="Unplaced"/>
</dbReference>
<reference evidence="2" key="1">
    <citation type="submission" date="2016-11" db="UniProtKB">
        <authorList>
            <consortium name="WormBaseParasite"/>
        </authorList>
    </citation>
    <scope>IDENTIFICATION</scope>
    <source>
        <strain evidence="2">KR3021</strain>
    </source>
</reference>
<proteinExistence type="predicted"/>
<evidence type="ECO:0000313" key="2">
    <source>
        <dbReference type="WBParaSite" id="RSKR_0001133200.1"/>
    </source>
</evidence>